<sequence>MHGLVVALGLLIYVLSSHAMQKRRDPTAAISWVLAIALIPYLGLPLYLLFGSRKRLQARNLSIKPMPPPEPLPADAWPRQLAAAMGQPPVESYGGLRVHAEGREALQALFEVIDSAQHALSLCTFIIGRDAIGNAVLARLAAQAQRGVKVRLMVDGFGRLLGGRLSLHELKAAGVEVILFGPVLRLAGRSRPNLRNHRKIVVADGVRLWCGGRNFAAEYFEGAEGRPPWRDISFDLHGPFAAQALDLFNSDWAYANGAARPPRRMVAPGPDEPYAQLIASGPDQADDTVHNLLVTGCFKARTQIVAVTPYFVPGEALLMALVLAARRDVVVDLILPAHSNHHLADFVRHRALRALAAAGGRIWLTPYMLHAKAMVIDGDLAMSGSANLDSRSMFLNYELMVAFYAPSDIRRFAEVLDAHRAAAVPYRAGKPSLWRDFTEGLVLWLGFQL</sequence>
<dbReference type="Proteomes" id="UP001158049">
    <property type="component" value="Unassembled WGS sequence"/>
</dbReference>
<evidence type="ECO:0000256" key="3">
    <source>
        <dbReference type="ARBA" id="ARBA00022692"/>
    </source>
</evidence>
<dbReference type="PROSITE" id="PS50035">
    <property type="entry name" value="PLD"/>
    <property type="match status" value="1"/>
</dbReference>
<comment type="caution">
    <text evidence="8">The sequence shown here is derived from an EMBL/GenBank/DDBJ whole genome shotgun (WGS) entry which is preliminary data.</text>
</comment>
<keyword evidence="5 6" id="KW-0472">Membrane</keyword>
<organism evidence="8 9">
    <name type="scientific">Noviherbaspirillum suwonense</name>
    <dbReference type="NCBI Taxonomy" id="1224511"/>
    <lineage>
        <taxon>Bacteria</taxon>
        <taxon>Pseudomonadati</taxon>
        <taxon>Pseudomonadota</taxon>
        <taxon>Betaproteobacteria</taxon>
        <taxon>Burkholderiales</taxon>
        <taxon>Oxalobacteraceae</taxon>
        <taxon>Noviherbaspirillum</taxon>
    </lineage>
</organism>
<dbReference type="EMBL" id="FXUL01000022">
    <property type="protein sequence ID" value="SMP74977.1"/>
    <property type="molecule type" value="Genomic_DNA"/>
</dbReference>
<evidence type="ECO:0000313" key="9">
    <source>
        <dbReference type="Proteomes" id="UP001158049"/>
    </source>
</evidence>
<proteinExistence type="predicted"/>
<evidence type="ECO:0000256" key="5">
    <source>
        <dbReference type="ARBA" id="ARBA00023136"/>
    </source>
</evidence>
<dbReference type="SMART" id="SM00155">
    <property type="entry name" value="PLDc"/>
    <property type="match status" value="2"/>
</dbReference>
<keyword evidence="9" id="KW-1185">Reference proteome</keyword>
<evidence type="ECO:0000256" key="2">
    <source>
        <dbReference type="ARBA" id="ARBA00022475"/>
    </source>
</evidence>
<dbReference type="PANTHER" id="PTHR21248:SF22">
    <property type="entry name" value="PHOSPHOLIPASE D"/>
    <property type="match status" value="1"/>
</dbReference>
<evidence type="ECO:0000256" key="4">
    <source>
        <dbReference type="ARBA" id="ARBA00022989"/>
    </source>
</evidence>
<dbReference type="Pfam" id="PF13091">
    <property type="entry name" value="PLDc_2"/>
    <property type="match status" value="2"/>
</dbReference>
<keyword evidence="4 6" id="KW-1133">Transmembrane helix</keyword>
<accession>A0ABY1QP39</accession>
<dbReference type="Pfam" id="PF13396">
    <property type="entry name" value="PLDc_N"/>
    <property type="match status" value="1"/>
</dbReference>
<dbReference type="SUPFAM" id="SSF56024">
    <property type="entry name" value="Phospholipase D/nuclease"/>
    <property type="match status" value="2"/>
</dbReference>
<dbReference type="InterPro" id="IPR001736">
    <property type="entry name" value="PLipase_D/transphosphatidylase"/>
</dbReference>
<dbReference type="PANTHER" id="PTHR21248">
    <property type="entry name" value="CARDIOLIPIN SYNTHASE"/>
    <property type="match status" value="1"/>
</dbReference>
<protein>
    <submittedName>
        <fullName evidence="8">Cardiolipin synthase</fullName>
    </submittedName>
</protein>
<reference evidence="8 9" key="1">
    <citation type="submission" date="2017-05" db="EMBL/GenBank/DDBJ databases">
        <authorList>
            <person name="Varghese N."/>
            <person name="Submissions S."/>
        </authorList>
    </citation>
    <scope>NUCLEOTIDE SEQUENCE [LARGE SCALE GENOMIC DNA]</scope>
    <source>
        <strain evidence="8 9">DSM 26001</strain>
    </source>
</reference>
<evidence type="ECO:0000259" key="7">
    <source>
        <dbReference type="PROSITE" id="PS50035"/>
    </source>
</evidence>
<feature type="transmembrane region" description="Helical" evidence="6">
    <location>
        <begin position="29"/>
        <end position="50"/>
    </location>
</feature>
<comment type="subcellular location">
    <subcellularLocation>
        <location evidence="1">Cell membrane</location>
        <topology evidence="1">Multi-pass membrane protein</topology>
    </subcellularLocation>
</comment>
<evidence type="ECO:0000256" key="6">
    <source>
        <dbReference type="SAM" id="Phobius"/>
    </source>
</evidence>
<keyword evidence="2" id="KW-1003">Cell membrane</keyword>
<dbReference type="InterPro" id="IPR027379">
    <property type="entry name" value="CLS_N"/>
</dbReference>
<evidence type="ECO:0000256" key="1">
    <source>
        <dbReference type="ARBA" id="ARBA00004651"/>
    </source>
</evidence>
<feature type="domain" description="PLD phosphodiesterase" evidence="7">
    <location>
        <begin position="365"/>
        <end position="392"/>
    </location>
</feature>
<dbReference type="Gene3D" id="3.30.870.10">
    <property type="entry name" value="Endonuclease Chain A"/>
    <property type="match status" value="2"/>
</dbReference>
<dbReference type="InterPro" id="IPR025202">
    <property type="entry name" value="PLD-like_dom"/>
</dbReference>
<gene>
    <name evidence="8" type="ORF">SAMN06295970_1222</name>
</gene>
<name>A0ABY1QP39_9BURK</name>
<evidence type="ECO:0000313" key="8">
    <source>
        <dbReference type="EMBL" id="SMP74977.1"/>
    </source>
</evidence>
<keyword evidence="3 6" id="KW-0812">Transmembrane</keyword>